<accession>A0ABY4TSE8</accession>
<evidence type="ECO:0000256" key="5">
    <source>
        <dbReference type="ARBA" id="ARBA00023251"/>
    </source>
</evidence>
<feature type="domain" description="Beta-lactamase class A catalytic" evidence="9">
    <location>
        <begin position="53"/>
        <end position="267"/>
    </location>
</feature>
<dbReference type="RefSeq" id="WP_250749638.1">
    <property type="nucleotide sequence ID" value="NZ_CP098401.1"/>
</dbReference>
<dbReference type="PROSITE" id="PS00146">
    <property type="entry name" value="BETA_LACTAMASE_A"/>
    <property type="match status" value="1"/>
</dbReference>
<keyword evidence="4 6" id="KW-0378">Hydrolase</keyword>
<dbReference type="InterPro" id="IPR012338">
    <property type="entry name" value="Beta-lactam/transpept-like"/>
</dbReference>
<keyword evidence="5 6" id="KW-0046">Antibiotic resistance</keyword>
<name>A0ABY4TSE8_9SPHN</name>
<dbReference type="Proteomes" id="UP001055580">
    <property type="component" value="Chromosome"/>
</dbReference>
<dbReference type="EC" id="3.5.2.6" evidence="3 6"/>
<evidence type="ECO:0000256" key="8">
    <source>
        <dbReference type="SAM" id="SignalP"/>
    </source>
</evidence>
<sequence>MDRRDTLKLIGGSAAFALTGPALAMPRNPATFGNPAFAAAIARAEQRTGGRLGVAILDLATGARFAHRGDERFPMCSTFKFLLSAAVLHAADKGRLRLDRAVAIPRGPLPANSPAVKPMAGRTMSVAALCRATVTQSDNAAANLLLPLIGGVDGYNAFARLLGDRVTRLDRIEPELNTAVHGDARDTTSPDAMLDSMNAALFGPVLTPRSRAQATAWLVANTTGGARLRAGLPRTWRVGDKTGTGENGSANDIGVLWPTPDRRPILVTSYLTAAKVDQKHQYAAHAEVARAIAAAVG</sequence>
<evidence type="ECO:0000256" key="3">
    <source>
        <dbReference type="ARBA" id="ARBA00012865"/>
    </source>
</evidence>
<evidence type="ECO:0000259" key="9">
    <source>
        <dbReference type="Pfam" id="PF13354"/>
    </source>
</evidence>
<comment type="catalytic activity">
    <reaction evidence="1 6">
        <text>a beta-lactam + H2O = a substituted beta-amino acid</text>
        <dbReference type="Rhea" id="RHEA:20401"/>
        <dbReference type="ChEBI" id="CHEBI:15377"/>
        <dbReference type="ChEBI" id="CHEBI:35627"/>
        <dbReference type="ChEBI" id="CHEBI:140347"/>
        <dbReference type="EC" id="3.5.2.6"/>
    </reaction>
</comment>
<proteinExistence type="inferred from homology"/>
<dbReference type="Pfam" id="PF13354">
    <property type="entry name" value="Beta-lactamase2"/>
    <property type="match status" value="1"/>
</dbReference>
<evidence type="ECO:0000256" key="6">
    <source>
        <dbReference type="RuleBase" id="RU361140"/>
    </source>
</evidence>
<evidence type="ECO:0000256" key="1">
    <source>
        <dbReference type="ARBA" id="ARBA00001526"/>
    </source>
</evidence>
<dbReference type="EMBL" id="CP098401">
    <property type="protein sequence ID" value="URW74740.1"/>
    <property type="molecule type" value="Genomic_DNA"/>
</dbReference>
<dbReference type="InterPro" id="IPR000871">
    <property type="entry name" value="Beta-lactam_class-A"/>
</dbReference>
<feature type="chain" id="PRO_5045582696" description="Beta-lactamase" evidence="8">
    <location>
        <begin position="25"/>
        <end position="297"/>
    </location>
</feature>
<evidence type="ECO:0000256" key="4">
    <source>
        <dbReference type="ARBA" id="ARBA00022801"/>
    </source>
</evidence>
<dbReference type="GO" id="GO:0008800">
    <property type="term" value="F:beta-lactamase activity"/>
    <property type="evidence" value="ECO:0007669"/>
    <property type="project" value="UniProtKB-EC"/>
</dbReference>
<evidence type="ECO:0000313" key="11">
    <source>
        <dbReference type="Proteomes" id="UP001055580"/>
    </source>
</evidence>
<dbReference type="PANTHER" id="PTHR35333">
    <property type="entry name" value="BETA-LACTAMASE"/>
    <property type="match status" value="1"/>
</dbReference>
<keyword evidence="8" id="KW-0732">Signal</keyword>
<gene>
    <name evidence="10" type="primary">bla</name>
    <name evidence="10" type="ORF">M9980_09145</name>
</gene>
<organism evidence="10 11">
    <name type="scientific">Sphingomonas donggukensis</name>
    <dbReference type="NCBI Taxonomy" id="2949093"/>
    <lineage>
        <taxon>Bacteria</taxon>
        <taxon>Pseudomonadati</taxon>
        <taxon>Pseudomonadota</taxon>
        <taxon>Alphaproteobacteria</taxon>
        <taxon>Sphingomonadales</taxon>
        <taxon>Sphingomonadaceae</taxon>
        <taxon>Sphingomonas</taxon>
    </lineage>
</organism>
<dbReference type="InterPro" id="IPR045155">
    <property type="entry name" value="Beta-lactam_cat"/>
</dbReference>
<evidence type="ECO:0000256" key="7">
    <source>
        <dbReference type="SAM" id="MobiDB-lite"/>
    </source>
</evidence>
<feature type="signal peptide" evidence="8">
    <location>
        <begin position="1"/>
        <end position="24"/>
    </location>
</feature>
<dbReference type="PANTHER" id="PTHR35333:SF3">
    <property type="entry name" value="BETA-LACTAMASE-TYPE TRANSPEPTIDASE FOLD CONTAINING PROTEIN"/>
    <property type="match status" value="1"/>
</dbReference>
<dbReference type="InterPro" id="IPR023650">
    <property type="entry name" value="Beta-lactam_class-A_AS"/>
</dbReference>
<dbReference type="NCBIfam" id="NF033103">
    <property type="entry name" value="bla_class_A"/>
    <property type="match status" value="1"/>
</dbReference>
<dbReference type="Gene3D" id="3.40.710.10">
    <property type="entry name" value="DD-peptidase/beta-lactamase superfamily"/>
    <property type="match status" value="1"/>
</dbReference>
<comment type="similarity">
    <text evidence="2 6">Belongs to the class-A beta-lactamase family.</text>
</comment>
<evidence type="ECO:0000313" key="10">
    <source>
        <dbReference type="EMBL" id="URW74740.1"/>
    </source>
</evidence>
<evidence type="ECO:0000256" key="2">
    <source>
        <dbReference type="ARBA" id="ARBA00009009"/>
    </source>
</evidence>
<dbReference type="SUPFAM" id="SSF56601">
    <property type="entry name" value="beta-lactamase/transpeptidase-like"/>
    <property type="match status" value="1"/>
</dbReference>
<protein>
    <recommendedName>
        <fullName evidence="3 6">Beta-lactamase</fullName>
        <ecNumber evidence="3 6">3.5.2.6</ecNumber>
    </recommendedName>
</protein>
<keyword evidence="11" id="KW-1185">Reference proteome</keyword>
<dbReference type="PRINTS" id="PR00118">
    <property type="entry name" value="BLACTAMASEA"/>
</dbReference>
<feature type="region of interest" description="Disordered" evidence="7">
    <location>
        <begin position="236"/>
        <end position="255"/>
    </location>
</feature>
<reference evidence="10" key="1">
    <citation type="submission" date="2022-05" db="EMBL/GenBank/DDBJ databases">
        <title>Sphingomonas sp. strain RMG20 Genome sequencing and assembly.</title>
        <authorList>
            <person name="Kim I."/>
        </authorList>
    </citation>
    <scope>NUCLEOTIDE SEQUENCE</scope>
    <source>
        <strain evidence="10">RMG20</strain>
    </source>
</reference>